<feature type="domain" description="DNA2/NAM7 helicase helicase" evidence="2">
    <location>
        <begin position="1021"/>
        <end position="1137"/>
    </location>
</feature>
<dbReference type="PANTHER" id="PTHR10887">
    <property type="entry name" value="DNA2/NAM7 HELICASE FAMILY"/>
    <property type="match status" value="1"/>
</dbReference>
<evidence type="ECO:0000259" key="2">
    <source>
        <dbReference type="Pfam" id="PF13086"/>
    </source>
</evidence>
<evidence type="ECO:0000313" key="4">
    <source>
        <dbReference type="EMBL" id="KAF7684672.1"/>
    </source>
</evidence>
<feature type="domain" description="DNA2/NAM7 helicase-like C-terminal" evidence="3">
    <location>
        <begin position="1226"/>
        <end position="1408"/>
    </location>
</feature>
<comment type="caution">
    <text evidence="4">The sequence shown here is derived from an EMBL/GenBank/DDBJ whole genome shotgun (WGS) entry which is preliminary data.</text>
</comment>
<name>A0ABQ7I2R0_9MICR</name>
<sequence length="1430" mass="166440">MGDKKDEQNAEKPSHPEPVFLINNDLIEHVWCKTKNFLYKKWIKNMQNHRFSQSNEIFANIANSLANCTECMRNYYQYLESLENEYKYTLNIDRILYCLENGYTSSVITEIYNYNWYVLKDKRIRDNFEKAISEYIKKERIEFRMMSFAMIFLFFCSDTEIFNFALNNIFSLQMNEKCFLHTGNDEWDYILNYIRIPNSNIYEGITKKQWLCGLFVYLGIENTYFTEEIIDELIKMFFESEKESIKLLIYKISYIIIRRMPYTYLRFKELFKNLNEINIVTKITNLSHCSNDFGNYIFWSPVHFYINSYDLFYQLNLKNDFYKSFDYLTNKFNKKNLFSIILKYPASWLCNTDFICNFVYFEEFIESLCIEKEPAHGQFIEKCINYTCNKIYKAAAQERPDFEFLYILLNRWNRIILEILKSQTSLYRNTIIYFKNFIILSVYNPMVGNKVFNDSHKVCDLYYTLLKNFKTLFSKNIYLEMTNLSEEHKLYMILIRDIMDPRYHYDPHGPLMETPHFNPNLFASVIQKMELYYTQYSEYPFIFEKLMQILQRINTIHSCIYLELLPLIKNNVYTELLLKTLTNAIKKLAIDNEYDKCIIESFNIIYYIDSNSSDTENYIKAIFEKLETTYKQIDSKILMDIRRDIHKINGIKINKDRYKWITDGEFINPKDLIISHSYHRKLNAKITSDNLIKKICIKSFREDEKNKGKDGENKKKSNIENDLIEDKKMDEGGVCKNNNGDANLDVKNDSNLKNNDILNEDLKTSKKETNYKTNKMSLVKKEETNNPSEVTMMNFTTSVFDMMNKTTSIVLPKRSVKKMNATTTRESEIIGFIKLILSPEKEVLGDISKNIPLKFSDFAEYFWTFLPLIREECHAQIHRTNSGEITSKGSFQIQQAIEINECLEVQLQMIKLISGADFSDYDFVHLYLIESNPIPALLLSTVSNGNNLTISVRTFNTNTKLEKNLILRVEVICNLTTSFREYQALNFLENSNFLNLILSPKSFEVKHNPNNLKLFKNILKANDSQALAIDACCNKNPIVLIQGPPGTGKTKTIIGIVSAFMSGKLDVGRITGKSRVLICAPSNAAVDDITRKIGQGIDDLNGKKIFPNLIRFGVSNSQNNNIRKFTLENLIESINAPNVHLTSAEKWKRKISILEKSDVVCATLSSSGHESISSLNLSFDVLIIDEACQAAEISTLIPLKLNPKKIILVGDPCQLPPTLLSNNPAYEQTLFQRIEKTVNPLLLSIQYRMHPSIAGFSNFYFYNNMIKTDNSVNNRINPYSGIVSVLKFVNTGGKEFAYANSYYNLAEINLIITFIVKIKHKLKNHSLGIISFYKGQVEKIRMNLIKRLGNSILDLVDVNTVDGFQGQEKDIIIISCVRTAGLGFITDLRRINVAITRAKHGLYIFGDRNNLIKDPCWGNFINYIKKNTFK</sequence>
<feature type="domain" description="DNA2/NAM7 helicase helicase" evidence="2">
    <location>
        <begin position="1150"/>
        <end position="1221"/>
    </location>
</feature>
<reference evidence="4 5" key="1">
    <citation type="submission" date="2019-01" db="EMBL/GenBank/DDBJ databases">
        <title>Genomes sequencing and comparative genomics of infectious freshwater microsporidia, Cucumispora dikerogammari and Thelohania contejeani.</title>
        <authorList>
            <person name="Cormier A."/>
            <person name="Giraud I."/>
            <person name="Wattier R."/>
            <person name="Teixeira M."/>
            <person name="Grandjean F."/>
            <person name="Rigaud T."/>
            <person name="Cordaux R."/>
        </authorList>
    </citation>
    <scope>NUCLEOTIDE SEQUENCE [LARGE SCALE GENOMIC DNA]</scope>
    <source>
        <strain evidence="4">T1</strain>
        <tissue evidence="4">Spores</tissue>
    </source>
</reference>
<proteinExistence type="predicted"/>
<dbReference type="CDD" id="cd18808">
    <property type="entry name" value="SF1_C_Upf1"/>
    <property type="match status" value="1"/>
</dbReference>
<dbReference type="CDD" id="cd18042">
    <property type="entry name" value="DEXXQc_SETX"/>
    <property type="match status" value="1"/>
</dbReference>
<dbReference type="InterPro" id="IPR027417">
    <property type="entry name" value="P-loop_NTPase"/>
</dbReference>
<evidence type="ECO:0000259" key="3">
    <source>
        <dbReference type="Pfam" id="PF13087"/>
    </source>
</evidence>
<dbReference type="InterPro" id="IPR047187">
    <property type="entry name" value="SF1_C_Upf1"/>
</dbReference>
<dbReference type="InterPro" id="IPR045055">
    <property type="entry name" value="DNA2/NAM7-like"/>
</dbReference>
<dbReference type="InterPro" id="IPR041679">
    <property type="entry name" value="DNA2/NAM7-like_C"/>
</dbReference>
<protein>
    <submittedName>
        <fullName evidence="4">Uncharacterized protein</fullName>
    </submittedName>
</protein>
<accession>A0ABQ7I2R0</accession>
<evidence type="ECO:0000256" key="1">
    <source>
        <dbReference type="SAM" id="MobiDB-lite"/>
    </source>
</evidence>
<organism evidence="4 5">
    <name type="scientific">Astathelohania contejeani</name>
    <dbReference type="NCBI Taxonomy" id="164912"/>
    <lineage>
        <taxon>Eukaryota</taxon>
        <taxon>Fungi</taxon>
        <taxon>Fungi incertae sedis</taxon>
        <taxon>Microsporidia</taxon>
        <taxon>Astathelohaniidae</taxon>
        <taxon>Astathelohania</taxon>
    </lineage>
</organism>
<dbReference type="PANTHER" id="PTHR10887:SF495">
    <property type="entry name" value="HELICASE SENATAXIN ISOFORM X1-RELATED"/>
    <property type="match status" value="1"/>
</dbReference>
<dbReference type="InterPro" id="IPR041677">
    <property type="entry name" value="DNA2/NAM7_AAA_11"/>
</dbReference>
<dbReference type="Pfam" id="PF13087">
    <property type="entry name" value="AAA_12"/>
    <property type="match status" value="1"/>
</dbReference>
<evidence type="ECO:0000313" key="5">
    <source>
        <dbReference type="Proteomes" id="UP001516464"/>
    </source>
</evidence>
<feature type="region of interest" description="Disordered" evidence="1">
    <location>
        <begin position="730"/>
        <end position="750"/>
    </location>
</feature>
<dbReference type="Proteomes" id="UP001516464">
    <property type="component" value="Unassembled WGS sequence"/>
</dbReference>
<keyword evidence="5" id="KW-1185">Reference proteome</keyword>
<dbReference type="SUPFAM" id="SSF52540">
    <property type="entry name" value="P-loop containing nucleoside triphosphate hydrolases"/>
    <property type="match status" value="1"/>
</dbReference>
<dbReference type="EMBL" id="SBIQ01000005">
    <property type="protein sequence ID" value="KAF7684672.1"/>
    <property type="molecule type" value="Genomic_DNA"/>
</dbReference>
<dbReference type="Pfam" id="PF13086">
    <property type="entry name" value="AAA_11"/>
    <property type="match status" value="2"/>
</dbReference>
<dbReference type="Gene3D" id="3.40.50.300">
    <property type="entry name" value="P-loop containing nucleotide triphosphate hydrolases"/>
    <property type="match status" value="2"/>
</dbReference>
<gene>
    <name evidence="4" type="ORF">TCON_0137</name>
</gene>